<keyword evidence="3" id="KW-1185">Reference proteome</keyword>
<reference evidence="2" key="2">
    <citation type="submission" date="2022-06" db="UniProtKB">
        <authorList>
            <consortium name="EnsemblMetazoa"/>
        </authorList>
    </citation>
    <scope>IDENTIFICATION</scope>
    <source>
        <strain evidence="2">p50T (Dazao)</strain>
    </source>
</reference>
<dbReference type="Proteomes" id="UP000005204">
    <property type="component" value="Unassembled WGS sequence"/>
</dbReference>
<dbReference type="CTD" id="3772646"/>
<evidence type="ECO:0000313" key="3">
    <source>
        <dbReference type="Proteomes" id="UP000005204"/>
    </source>
</evidence>
<dbReference type="InterPro" id="IPR058769">
    <property type="entry name" value="MCMDC2_N"/>
</dbReference>
<dbReference type="GeneID" id="101746990"/>
<proteinExistence type="predicted"/>
<dbReference type="OrthoDB" id="2015372at2759"/>
<evidence type="ECO:0000259" key="1">
    <source>
        <dbReference type="Pfam" id="PF26063"/>
    </source>
</evidence>
<feature type="domain" description="MCMDC2 N-terminal" evidence="1">
    <location>
        <begin position="3"/>
        <end position="108"/>
    </location>
</feature>
<protein>
    <recommendedName>
        <fullName evidence="1">MCMDC2 N-terminal domain-containing protein</fullName>
    </recommendedName>
</protein>
<dbReference type="EnsemblMetazoa" id="XM_004928111.4">
    <property type="protein sequence ID" value="XP_004928168.1"/>
    <property type="gene ID" value="LOC101746990"/>
</dbReference>
<name>A0A8R2AI61_BOMMO</name>
<reference evidence="3" key="1">
    <citation type="journal article" date="2008" name="Insect Biochem. Mol. Biol.">
        <title>The genome of a lepidopteran model insect, the silkworm Bombyx mori.</title>
        <authorList>
            <consortium name="International Silkworm Genome Consortium"/>
        </authorList>
    </citation>
    <scope>NUCLEOTIDE SEQUENCE [LARGE SCALE GENOMIC DNA]</scope>
    <source>
        <strain evidence="3">p50T</strain>
    </source>
</reference>
<sequence length="572" mass="64619">MELHCELLLYLDKRRYFAKMKDDCENFLESLTEKTVSKFPSLRCFLEIDVMDVIDVLPSLGELIIKEPLKLQKMCNDVLFACLRSIDVDNYKLVEYSQVVVVLRLKCVPRILCLPNPKRYKGLTYFEGTLLAKSESVSYVYHTVWSCPEDCEDSINIIHYIPKTPPKCCICRSTMYENSGLRRCGDQVTATFKLKGDYLLRKFYIVDDLIPKLKVGLYYALHAIVGKSIIIWSLEKIEQCKAPMTHPVPRDLDVLYNACNRSPWKFIYCLASSLAINVCPLNCFIQLKINLLLSLASIKANVLTNSNILHVLATGFDTRFVGEIMNEAAKLTDKNILIGTSNTDVATALIAGTGGIAAFPLPLHAYNQKQIFSVLSAIESGEIMNETSKTKLKCAVWAHGMDFKKIVMFNVASVFGNVCRGDHGEFNDNIVEYLLQGSIEPSGITEDELRALKDISTYLSIVAGIEVELDKLPETLLRSYFLAARKERPRAVAISSMNSLITVSLTSARLCRRSVVTIEDAIFAIWLHVCGFPEPRFAPEEYLETPMNIRKLNKIMDGFKHWLEQFTGMSNL</sequence>
<organism evidence="2 3">
    <name type="scientific">Bombyx mori</name>
    <name type="common">Silk moth</name>
    <dbReference type="NCBI Taxonomy" id="7091"/>
    <lineage>
        <taxon>Eukaryota</taxon>
        <taxon>Metazoa</taxon>
        <taxon>Ecdysozoa</taxon>
        <taxon>Arthropoda</taxon>
        <taxon>Hexapoda</taxon>
        <taxon>Insecta</taxon>
        <taxon>Pterygota</taxon>
        <taxon>Neoptera</taxon>
        <taxon>Endopterygota</taxon>
        <taxon>Lepidoptera</taxon>
        <taxon>Glossata</taxon>
        <taxon>Ditrysia</taxon>
        <taxon>Bombycoidea</taxon>
        <taxon>Bombycidae</taxon>
        <taxon>Bombycinae</taxon>
        <taxon>Bombyx</taxon>
    </lineage>
</organism>
<evidence type="ECO:0000313" key="2">
    <source>
        <dbReference type="EnsemblMetazoa" id="XP_004928168.1"/>
    </source>
</evidence>
<dbReference type="RefSeq" id="XP_004928168.1">
    <property type="nucleotide sequence ID" value="XM_004928111.5"/>
</dbReference>
<dbReference type="KEGG" id="bmor:101746990"/>
<dbReference type="Pfam" id="PF26063">
    <property type="entry name" value="MCMDC2_N"/>
    <property type="match status" value="1"/>
</dbReference>
<dbReference type="AlphaFoldDB" id="A0A8R2AI61"/>
<accession>A0A8R2AI61</accession>